<evidence type="ECO:0000256" key="3">
    <source>
        <dbReference type="ARBA" id="ARBA00022989"/>
    </source>
</evidence>
<feature type="transmembrane region" description="Helical" evidence="5">
    <location>
        <begin position="225"/>
        <end position="253"/>
    </location>
</feature>
<feature type="transmembrane region" description="Helical" evidence="5">
    <location>
        <begin position="62"/>
        <end position="86"/>
    </location>
</feature>
<keyword evidence="4 5" id="KW-0472">Membrane</keyword>
<evidence type="ECO:0000256" key="2">
    <source>
        <dbReference type="ARBA" id="ARBA00022692"/>
    </source>
</evidence>
<keyword evidence="2 5" id="KW-0812">Transmembrane</keyword>
<feature type="transmembrane region" description="Helical" evidence="5">
    <location>
        <begin position="27"/>
        <end position="50"/>
    </location>
</feature>
<dbReference type="Pfam" id="PF07264">
    <property type="entry name" value="EI24"/>
    <property type="match status" value="1"/>
</dbReference>
<comment type="subcellular location">
    <subcellularLocation>
        <location evidence="1">Membrane</location>
        <topology evidence="1">Multi-pass membrane protein</topology>
    </subcellularLocation>
</comment>
<protein>
    <submittedName>
        <fullName evidence="6">Uncharacterized protein</fullName>
    </submittedName>
</protein>
<evidence type="ECO:0000313" key="7">
    <source>
        <dbReference type="Proteomes" id="UP000077202"/>
    </source>
</evidence>
<proteinExistence type="predicted"/>
<evidence type="ECO:0000256" key="1">
    <source>
        <dbReference type="ARBA" id="ARBA00004141"/>
    </source>
</evidence>
<reference evidence="6" key="1">
    <citation type="submission" date="2016-03" db="EMBL/GenBank/DDBJ databases">
        <title>Mechanisms controlling the formation of the plant cell surface in tip-growing cells are functionally conserved among land plants.</title>
        <authorList>
            <person name="Honkanen S."/>
            <person name="Jones V.A."/>
            <person name="Morieri G."/>
            <person name="Champion C."/>
            <person name="Hetherington A.J."/>
            <person name="Kelly S."/>
            <person name="Saint-Marcoux D."/>
            <person name="Proust H."/>
            <person name="Prescott H."/>
            <person name="Dolan L."/>
        </authorList>
    </citation>
    <scope>NUCLEOTIDE SEQUENCE [LARGE SCALE GENOMIC DNA]</scope>
    <source>
        <tissue evidence="6">Whole gametophyte</tissue>
    </source>
</reference>
<keyword evidence="7" id="KW-1185">Reference proteome</keyword>
<dbReference type="InterPro" id="IPR052786">
    <property type="entry name" value="Spore_wall_assembly"/>
</dbReference>
<keyword evidence="3 5" id="KW-1133">Transmembrane helix</keyword>
<feature type="transmembrane region" description="Helical" evidence="5">
    <location>
        <begin position="161"/>
        <end position="186"/>
    </location>
</feature>
<evidence type="ECO:0000256" key="4">
    <source>
        <dbReference type="ARBA" id="ARBA00023136"/>
    </source>
</evidence>
<dbReference type="InterPro" id="IPR059112">
    <property type="entry name" value="CysZ/EI24"/>
</dbReference>
<name>A0A176WLQ7_MARPO</name>
<evidence type="ECO:0000313" key="6">
    <source>
        <dbReference type="EMBL" id="OAE33242.1"/>
    </source>
</evidence>
<gene>
    <name evidence="6" type="ORF">AXG93_1200s1020</name>
</gene>
<sequence>MRVPAWSYPIKGFYFFFRHGHRLWHRVVRFVIEVILAIVGILFSLFYVTFPMQHDLIVRFLPYWMGAPGAIAMILLETAIAIVLLFQYRLESAQRKLFIDVLAIRKVQVQPASPDEHAWLQERLIPQLVGVPAEAPMKKVARQKKPQGYLSKVLTEDEHPIMHFLITLPLNFVPVVGNAIFCWLNAFPTAISLHHYYFTEMKGLSSEEFSAVVHAKKPQYQHFGFIASAFSLVPGLDVILVLTNAVGAALWVADMEKTRGSIKTNVGYPIALKCGFLLFSHHLAHAEFDGLWIGMTRVEDLTVHLLPRHQESHPTAKFEDEKWGNGEFGT</sequence>
<dbReference type="EMBL" id="LVLJ01000668">
    <property type="protein sequence ID" value="OAE33242.1"/>
    <property type="molecule type" value="Genomic_DNA"/>
</dbReference>
<dbReference type="Proteomes" id="UP000077202">
    <property type="component" value="Unassembled WGS sequence"/>
</dbReference>
<organism evidence="6 7">
    <name type="scientific">Marchantia polymorpha subsp. ruderalis</name>
    <dbReference type="NCBI Taxonomy" id="1480154"/>
    <lineage>
        <taxon>Eukaryota</taxon>
        <taxon>Viridiplantae</taxon>
        <taxon>Streptophyta</taxon>
        <taxon>Embryophyta</taxon>
        <taxon>Marchantiophyta</taxon>
        <taxon>Marchantiopsida</taxon>
        <taxon>Marchantiidae</taxon>
        <taxon>Marchantiales</taxon>
        <taxon>Marchantiaceae</taxon>
        <taxon>Marchantia</taxon>
    </lineage>
</organism>
<dbReference type="PANTHER" id="PTHR34292">
    <property type="entry name" value="OUTER SPORE WALL PROTEIN LDS1"/>
    <property type="match status" value="1"/>
</dbReference>
<dbReference type="PANTHER" id="PTHR34292:SF2">
    <property type="entry name" value="OUTER SPORE WALL PROTEIN LDS1"/>
    <property type="match status" value="1"/>
</dbReference>
<dbReference type="AlphaFoldDB" id="A0A176WLQ7"/>
<evidence type="ECO:0000256" key="5">
    <source>
        <dbReference type="SAM" id="Phobius"/>
    </source>
</evidence>
<accession>A0A176WLQ7</accession>
<comment type="caution">
    <text evidence="6">The sequence shown here is derived from an EMBL/GenBank/DDBJ whole genome shotgun (WGS) entry which is preliminary data.</text>
</comment>